<protein>
    <recommendedName>
        <fullName evidence="3">FTP domain-containing protein</fullName>
    </recommendedName>
</protein>
<dbReference type="Proteomes" id="UP000653797">
    <property type="component" value="Unassembled WGS sequence"/>
</dbReference>
<proteinExistence type="predicted"/>
<name>A0A927GGE2_9BACT</name>
<evidence type="ECO:0008006" key="3">
    <source>
        <dbReference type="Google" id="ProtNLM"/>
    </source>
</evidence>
<keyword evidence="2" id="KW-1185">Reference proteome</keyword>
<dbReference type="AlphaFoldDB" id="A0A927GGE2"/>
<accession>A0A927GGE2</accession>
<reference evidence="1" key="1">
    <citation type="submission" date="2020-09" db="EMBL/GenBank/DDBJ databases">
        <authorList>
            <person name="Kim M.K."/>
        </authorList>
    </citation>
    <scope>NUCLEOTIDE SEQUENCE</scope>
    <source>
        <strain evidence="1">BT704</strain>
    </source>
</reference>
<dbReference type="EMBL" id="JACXAA010000015">
    <property type="protein sequence ID" value="MBD2756907.1"/>
    <property type="molecule type" value="Genomic_DNA"/>
</dbReference>
<comment type="caution">
    <text evidence="1">The sequence shown here is derived from an EMBL/GenBank/DDBJ whole genome shotgun (WGS) entry which is preliminary data.</text>
</comment>
<dbReference type="RefSeq" id="WP_191042532.1">
    <property type="nucleotide sequence ID" value="NZ_JACXAA010000015.1"/>
</dbReference>
<dbReference type="SUPFAM" id="SSF55486">
    <property type="entry name" value="Metalloproteases ('zincins'), catalytic domain"/>
    <property type="match status" value="1"/>
</dbReference>
<evidence type="ECO:0000313" key="1">
    <source>
        <dbReference type="EMBL" id="MBD2756907.1"/>
    </source>
</evidence>
<evidence type="ECO:0000313" key="2">
    <source>
        <dbReference type="Proteomes" id="UP000653797"/>
    </source>
</evidence>
<gene>
    <name evidence="1" type="ORF">IC230_28770</name>
</gene>
<sequence length="898" mass="98521">MFQELLPNEQTLITRNDAGVVRDINHAEAPVTQPAGSAREAADLYLRQQADQLMTSQESLRGLESLTASSPESEAGGYRFQNEKAQFDITTVGYQQTFFGLPVWGAGVSVQVKHEPYRVLSAQHTGDPGIDVDQPNDGAVSYMQNLTADQLAKLLGLPPESLALNGKKLWIFLYDAKKRTEDHPHTDNEGFTQGFAELHLTLPIPSVADSIKNGRYYVALEALFTTTVPNLGPVNWRAFIEVETGSVLQLRALIDNVNGLVFTTDPITLTGNPANGPTASNATLNPLRQSVPLPLNPPLPIVNIQTLTGQFVRISDFELPTVSAPVQPAGVNFNFNSRSNQFAAVNAYYNCDRFFRVMQSMGFNIVSYFNNTTFPIPIDHRGRYSTVDGVEVNAYCAGNASGNGIGRSAYMLANTTDTTNPISIAADWRVVLHELAGHGILWDNVSSPNFGFAHSAGDSVAAILNDPTSQAPDRFETFPWTFSSLPATSRRRHDRTLVDGWGWGGTRDVGGYSSEQILSTTLFRFYRSIGGDSGSVSMREFAARYTCYLIFRAVSTLTPATNPGNASGFASALMTADLGDWTTAGHSGGAYGKVIRWAFEKQALFRAPGTPATAVGSPPPVDVYIEDGRAGEYSFQPVHWNNTRIWNRRSADGLMTHQEPVVGQPNFAYVKVKNRGTQVATNVRVKAFHCNPGTGLTWPNDWQPMTTAQRSAPNIAPNNTAEVVVGPFEWTPTQLGHECMLMIASATGDASNIDNFTAGDSIPEWRLVPNDNNIGQRNVAPVAALPDGLVKAFKGRRFLIRNPFDEVVKLDVRVQQPKWLTKLGWQLVFQNEQELSRLDKRGKIEAVMAMKPGEEFKPETVRSQRDRTITIEVWANGLLTGGMTYVIDPKLTENERVV</sequence>
<organism evidence="1 2">
    <name type="scientific">Spirosoma validum</name>
    <dbReference type="NCBI Taxonomy" id="2771355"/>
    <lineage>
        <taxon>Bacteria</taxon>
        <taxon>Pseudomonadati</taxon>
        <taxon>Bacteroidota</taxon>
        <taxon>Cytophagia</taxon>
        <taxon>Cytophagales</taxon>
        <taxon>Cytophagaceae</taxon>
        <taxon>Spirosoma</taxon>
    </lineage>
</organism>